<dbReference type="InterPro" id="IPR009080">
    <property type="entry name" value="tRNAsynth_Ia_anticodon-bd"/>
</dbReference>
<dbReference type="GO" id="GO:0004814">
    <property type="term" value="F:arginine-tRNA ligase activity"/>
    <property type="evidence" value="ECO:0007669"/>
    <property type="project" value="UniProtKB-UniRule"/>
</dbReference>
<feature type="domain" description="DALR anticodon binding" evidence="10">
    <location>
        <begin position="448"/>
        <end position="561"/>
    </location>
</feature>
<evidence type="ECO:0000256" key="2">
    <source>
        <dbReference type="ARBA" id="ARBA00022598"/>
    </source>
</evidence>
<reference evidence="12" key="1">
    <citation type="journal article" date="2021" name="PeerJ">
        <title>Extensive microbial diversity within the chicken gut microbiome revealed by metagenomics and culture.</title>
        <authorList>
            <person name="Gilroy R."/>
            <person name="Ravi A."/>
            <person name="Getino M."/>
            <person name="Pursley I."/>
            <person name="Horton D.L."/>
            <person name="Alikhan N.F."/>
            <person name="Baker D."/>
            <person name="Gharbi K."/>
            <person name="Hall N."/>
            <person name="Watson M."/>
            <person name="Adriaenssens E.M."/>
            <person name="Foster-Nyarko E."/>
            <person name="Jarju S."/>
            <person name="Secka A."/>
            <person name="Antonio M."/>
            <person name="Oren A."/>
            <person name="Chaudhuri R.R."/>
            <person name="La Ragione R."/>
            <person name="Hildebrand F."/>
            <person name="Pallen M.J."/>
        </authorList>
    </citation>
    <scope>NUCLEOTIDE SEQUENCE</scope>
    <source>
        <strain evidence="12">26628</strain>
    </source>
</reference>
<dbReference type="NCBIfam" id="TIGR00456">
    <property type="entry name" value="argS"/>
    <property type="match status" value="1"/>
</dbReference>
<comment type="caution">
    <text evidence="12">The sequence shown here is derived from an EMBL/GenBank/DDBJ whole genome shotgun (WGS) entry which is preliminary data.</text>
</comment>
<proteinExistence type="inferred from homology"/>
<keyword evidence="2 8" id="KW-0436">Ligase</keyword>
<dbReference type="InterPro" id="IPR035684">
    <property type="entry name" value="ArgRS_core"/>
</dbReference>
<reference evidence="12" key="2">
    <citation type="submission" date="2021-04" db="EMBL/GenBank/DDBJ databases">
        <authorList>
            <person name="Gilroy R."/>
        </authorList>
    </citation>
    <scope>NUCLEOTIDE SEQUENCE</scope>
    <source>
        <strain evidence="12">26628</strain>
    </source>
</reference>
<evidence type="ECO:0000313" key="12">
    <source>
        <dbReference type="EMBL" id="HIX46674.1"/>
    </source>
</evidence>
<evidence type="ECO:0000256" key="7">
    <source>
        <dbReference type="ARBA" id="ARBA00049339"/>
    </source>
</evidence>
<dbReference type="Pfam" id="PF05746">
    <property type="entry name" value="DALR_1"/>
    <property type="match status" value="1"/>
</dbReference>
<dbReference type="SMART" id="SM00836">
    <property type="entry name" value="DALR_1"/>
    <property type="match status" value="1"/>
</dbReference>
<evidence type="ECO:0000256" key="3">
    <source>
        <dbReference type="ARBA" id="ARBA00022741"/>
    </source>
</evidence>
<keyword evidence="5 8" id="KW-0648">Protein biosynthesis</keyword>
<dbReference type="EMBL" id="DXFD01000052">
    <property type="protein sequence ID" value="HIX46674.1"/>
    <property type="molecule type" value="Genomic_DNA"/>
</dbReference>
<evidence type="ECO:0000259" key="10">
    <source>
        <dbReference type="SMART" id="SM00836"/>
    </source>
</evidence>
<evidence type="ECO:0000256" key="6">
    <source>
        <dbReference type="ARBA" id="ARBA00023146"/>
    </source>
</evidence>
<dbReference type="SUPFAM" id="SSF47323">
    <property type="entry name" value="Anticodon-binding domain of a subclass of class I aminoacyl-tRNA synthetases"/>
    <property type="match status" value="1"/>
</dbReference>
<dbReference type="Gene3D" id="3.40.50.620">
    <property type="entry name" value="HUPs"/>
    <property type="match status" value="1"/>
</dbReference>
<dbReference type="Proteomes" id="UP000824249">
    <property type="component" value="Unassembled WGS sequence"/>
</dbReference>
<dbReference type="InterPro" id="IPR014729">
    <property type="entry name" value="Rossmann-like_a/b/a_fold"/>
</dbReference>
<comment type="subunit">
    <text evidence="8">Monomer.</text>
</comment>
<dbReference type="Pfam" id="PF03485">
    <property type="entry name" value="Arg_tRNA_synt_N"/>
    <property type="match status" value="1"/>
</dbReference>
<name>A0A9D2ARP2_9FIRM</name>
<comment type="subcellular location">
    <subcellularLocation>
        <location evidence="8">Cytoplasm</location>
    </subcellularLocation>
</comment>
<dbReference type="InterPro" id="IPR001278">
    <property type="entry name" value="Arg-tRNA-ligase"/>
</dbReference>
<evidence type="ECO:0000313" key="13">
    <source>
        <dbReference type="Proteomes" id="UP000824249"/>
    </source>
</evidence>
<dbReference type="InterPro" id="IPR005148">
    <property type="entry name" value="Arg-tRNA-synth_N"/>
</dbReference>
<dbReference type="PRINTS" id="PR01038">
    <property type="entry name" value="TRNASYNTHARG"/>
</dbReference>
<protein>
    <recommendedName>
        <fullName evidence="8">Arginine--tRNA ligase</fullName>
        <ecNumber evidence="8">6.1.1.19</ecNumber>
    </recommendedName>
    <alternativeName>
        <fullName evidence="8">Arginyl-tRNA synthetase</fullName>
        <shortName evidence="8">ArgRS</shortName>
    </alternativeName>
</protein>
<dbReference type="GO" id="GO:0005524">
    <property type="term" value="F:ATP binding"/>
    <property type="evidence" value="ECO:0007669"/>
    <property type="project" value="UniProtKB-UniRule"/>
</dbReference>
<feature type="short sequence motif" description="'HIGH' region" evidence="8">
    <location>
        <begin position="120"/>
        <end position="130"/>
    </location>
</feature>
<sequence>MDFKRHIAARLRAGELTQEEIYSAIALPPNTEMGDYAFPCFRLAKALRKAPALIAQEIAASYPVDEVVTEASAVGAYVNFRIDRAFWARQTLTRILTEREKYGSSDEGRGKTVCIDYSSVNIAKPFHIGHLSTTVLGSALYKLHKFLGYTPVGINHLGDYGTQFGKLISAYKRWGSRSVIEQGGLRALNALYVRFHEEAEKDPSLNDEARAFFKKIEEKDPESVALFEWFKELTLKDVGRIYDMLDVHFDSWAGESFYNDKMEPVVDELREKGLLVESEGAQIVDLSAYDMPPCIILRSDGASLYATRDIAAAVYRKNTYDFYKCLYVVAYQQNLHFRQFFKVLELMGKEWAKDLVHVAYGMVSLEDGSMSTRKGRVVYLEDVIQKCIEKASAVIAEKNPDLENRAEVAKTVGVGAVIFGALYNNKIKDITFSYDKVLNFEGETSCYVQYTCARARSVLEKAGGYAAPAAASVCPQEFELVKRLADFPATLHDALEKYEPCYVARYAVDLAQVFNKFYFDCSILNAEEEGTRAFRLALTEATLITLKNALGLLGIGVPEKM</sequence>
<evidence type="ECO:0000256" key="9">
    <source>
        <dbReference type="RuleBase" id="RU363038"/>
    </source>
</evidence>
<keyword evidence="3 8" id="KW-0547">Nucleotide-binding</keyword>
<keyword evidence="8" id="KW-0963">Cytoplasm</keyword>
<comment type="similarity">
    <text evidence="1 8 9">Belongs to the class-I aminoacyl-tRNA synthetase family.</text>
</comment>
<comment type="catalytic activity">
    <reaction evidence="7 8">
        <text>tRNA(Arg) + L-arginine + ATP = L-arginyl-tRNA(Arg) + AMP + diphosphate</text>
        <dbReference type="Rhea" id="RHEA:20301"/>
        <dbReference type="Rhea" id="RHEA-COMP:9658"/>
        <dbReference type="Rhea" id="RHEA-COMP:9673"/>
        <dbReference type="ChEBI" id="CHEBI:30616"/>
        <dbReference type="ChEBI" id="CHEBI:32682"/>
        <dbReference type="ChEBI" id="CHEBI:33019"/>
        <dbReference type="ChEBI" id="CHEBI:78442"/>
        <dbReference type="ChEBI" id="CHEBI:78513"/>
        <dbReference type="ChEBI" id="CHEBI:456215"/>
        <dbReference type="EC" id="6.1.1.19"/>
    </reaction>
</comment>
<dbReference type="PANTHER" id="PTHR11956">
    <property type="entry name" value="ARGINYL-TRNA SYNTHETASE"/>
    <property type="match status" value="1"/>
</dbReference>
<dbReference type="GO" id="GO:0005737">
    <property type="term" value="C:cytoplasm"/>
    <property type="evidence" value="ECO:0007669"/>
    <property type="project" value="UniProtKB-SubCell"/>
</dbReference>
<dbReference type="PANTHER" id="PTHR11956:SF5">
    <property type="entry name" value="ARGININE--TRNA LIGASE, CYTOPLASMIC"/>
    <property type="match status" value="1"/>
</dbReference>
<dbReference type="SUPFAM" id="SSF55190">
    <property type="entry name" value="Arginyl-tRNA synthetase (ArgRS), N-terminal 'additional' domain"/>
    <property type="match status" value="1"/>
</dbReference>
<evidence type="ECO:0000256" key="4">
    <source>
        <dbReference type="ARBA" id="ARBA00022840"/>
    </source>
</evidence>
<keyword evidence="6 8" id="KW-0030">Aminoacyl-tRNA synthetase</keyword>
<dbReference type="EC" id="6.1.1.19" evidence="8"/>
<evidence type="ECO:0000256" key="5">
    <source>
        <dbReference type="ARBA" id="ARBA00022917"/>
    </source>
</evidence>
<dbReference type="InterPro" id="IPR008909">
    <property type="entry name" value="DALR_anticod-bd"/>
</dbReference>
<dbReference type="Gene3D" id="3.30.1360.70">
    <property type="entry name" value="Arginyl tRNA synthetase N-terminal domain"/>
    <property type="match status" value="1"/>
</dbReference>
<dbReference type="Pfam" id="PF00750">
    <property type="entry name" value="tRNA-synt_1d"/>
    <property type="match status" value="1"/>
</dbReference>
<feature type="domain" description="Arginyl tRNA synthetase N-terminal" evidence="11">
    <location>
        <begin position="1"/>
        <end position="82"/>
    </location>
</feature>
<gene>
    <name evidence="8 12" type="primary">argS</name>
    <name evidence="12" type="ORF">H9737_03175</name>
</gene>
<keyword evidence="4 8" id="KW-0067">ATP-binding</keyword>
<dbReference type="FunFam" id="3.40.50.620:FF:000116">
    <property type="entry name" value="Arginine--tRNA ligase"/>
    <property type="match status" value="1"/>
</dbReference>
<accession>A0A9D2ARP2</accession>
<dbReference type="GO" id="GO:0006420">
    <property type="term" value="P:arginyl-tRNA aminoacylation"/>
    <property type="evidence" value="ECO:0007669"/>
    <property type="project" value="UniProtKB-UniRule"/>
</dbReference>
<evidence type="ECO:0000259" key="11">
    <source>
        <dbReference type="SMART" id="SM01016"/>
    </source>
</evidence>
<dbReference type="HAMAP" id="MF_00123">
    <property type="entry name" value="Arg_tRNA_synth"/>
    <property type="match status" value="1"/>
</dbReference>
<dbReference type="SMART" id="SM01016">
    <property type="entry name" value="Arg_tRNA_synt_N"/>
    <property type="match status" value="1"/>
</dbReference>
<dbReference type="Gene3D" id="1.10.730.10">
    <property type="entry name" value="Isoleucyl-tRNA Synthetase, Domain 1"/>
    <property type="match status" value="1"/>
</dbReference>
<organism evidence="12 13">
    <name type="scientific">Candidatus Borkfalkia faecigallinarum</name>
    <dbReference type="NCBI Taxonomy" id="2838509"/>
    <lineage>
        <taxon>Bacteria</taxon>
        <taxon>Bacillati</taxon>
        <taxon>Bacillota</taxon>
        <taxon>Clostridia</taxon>
        <taxon>Christensenellales</taxon>
        <taxon>Christensenellaceae</taxon>
        <taxon>Candidatus Borkfalkia</taxon>
    </lineage>
</organism>
<evidence type="ECO:0000256" key="1">
    <source>
        <dbReference type="ARBA" id="ARBA00005594"/>
    </source>
</evidence>
<dbReference type="CDD" id="cd00671">
    <property type="entry name" value="ArgRS_core"/>
    <property type="match status" value="1"/>
</dbReference>
<dbReference type="InterPro" id="IPR036695">
    <property type="entry name" value="Arg-tRNA-synth_N_sf"/>
</dbReference>
<evidence type="ECO:0000256" key="8">
    <source>
        <dbReference type="HAMAP-Rule" id="MF_00123"/>
    </source>
</evidence>
<dbReference type="SUPFAM" id="SSF52374">
    <property type="entry name" value="Nucleotidylyl transferase"/>
    <property type="match status" value="1"/>
</dbReference>
<dbReference type="AlphaFoldDB" id="A0A9D2ARP2"/>